<comment type="subcellular location">
    <subcellularLocation>
        <location evidence="1">Cytoplasm</location>
    </subcellularLocation>
</comment>
<evidence type="ECO:0000256" key="2">
    <source>
        <dbReference type="ARBA" id="ARBA00022490"/>
    </source>
</evidence>
<evidence type="ECO:0000256" key="1">
    <source>
        <dbReference type="ARBA" id="ARBA00004496"/>
    </source>
</evidence>
<keyword evidence="6 8" id="KW-0175">Coiled coil</keyword>
<keyword evidence="4 7" id="KW-0863">Zinc-finger</keyword>
<protein>
    <recommendedName>
        <fullName evidence="10">CCHC NOA-type domain-containing protein</fullName>
    </recommendedName>
</protein>
<dbReference type="GO" id="GO:0070530">
    <property type="term" value="F:K63-linked polyubiquitin modification-dependent protein binding"/>
    <property type="evidence" value="ECO:0007669"/>
    <property type="project" value="InterPro"/>
</dbReference>
<dbReference type="Proteomes" id="UP000828390">
    <property type="component" value="Unassembled WGS sequence"/>
</dbReference>
<evidence type="ECO:0000313" key="11">
    <source>
        <dbReference type="EMBL" id="KAH3819413.1"/>
    </source>
</evidence>
<dbReference type="GO" id="GO:0008270">
    <property type="term" value="F:zinc ion binding"/>
    <property type="evidence" value="ECO:0007669"/>
    <property type="project" value="UniProtKB-KW"/>
</dbReference>
<dbReference type="Gene3D" id="1.20.5.990">
    <property type="entry name" value="Nemo cc2-lz domain - 1d5 darpin complex"/>
    <property type="match status" value="1"/>
</dbReference>
<reference evidence="11" key="1">
    <citation type="journal article" date="2019" name="bioRxiv">
        <title>The Genome of the Zebra Mussel, Dreissena polymorpha: A Resource for Invasive Species Research.</title>
        <authorList>
            <person name="McCartney M.A."/>
            <person name="Auch B."/>
            <person name="Kono T."/>
            <person name="Mallez S."/>
            <person name="Zhang Y."/>
            <person name="Obille A."/>
            <person name="Becker A."/>
            <person name="Abrahante J.E."/>
            <person name="Garbe J."/>
            <person name="Badalamenti J.P."/>
            <person name="Herman A."/>
            <person name="Mangelson H."/>
            <person name="Liachko I."/>
            <person name="Sullivan S."/>
            <person name="Sone E.D."/>
            <person name="Koren S."/>
            <person name="Silverstein K.A.T."/>
            <person name="Beckman K.B."/>
            <person name="Gohl D.M."/>
        </authorList>
    </citation>
    <scope>NUCLEOTIDE SEQUENCE</scope>
    <source>
        <strain evidence="11">Duluth1</strain>
        <tissue evidence="11">Whole animal</tissue>
    </source>
</reference>
<evidence type="ECO:0000259" key="10">
    <source>
        <dbReference type="PROSITE" id="PS51801"/>
    </source>
</evidence>
<evidence type="ECO:0000313" key="12">
    <source>
        <dbReference type="Proteomes" id="UP000828390"/>
    </source>
</evidence>
<keyword evidence="2" id="KW-0963">Cytoplasm</keyword>
<feature type="region of interest" description="Disordered" evidence="9">
    <location>
        <begin position="14"/>
        <end position="42"/>
    </location>
</feature>
<evidence type="ECO:0000256" key="8">
    <source>
        <dbReference type="SAM" id="Coils"/>
    </source>
</evidence>
<dbReference type="GO" id="GO:0005634">
    <property type="term" value="C:nucleus"/>
    <property type="evidence" value="ECO:0007669"/>
    <property type="project" value="TreeGrafter"/>
</dbReference>
<dbReference type="InterPro" id="IPR051301">
    <property type="entry name" value="Optineurin/NFkB_EssMod"/>
</dbReference>
<dbReference type="Pfam" id="PF18414">
    <property type="entry name" value="zf_C2H2_10"/>
    <property type="match status" value="1"/>
</dbReference>
<feature type="compositionally biased region" description="Low complexity" evidence="9">
    <location>
        <begin position="29"/>
        <end position="42"/>
    </location>
</feature>
<organism evidence="11 12">
    <name type="scientific">Dreissena polymorpha</name>
    <name type="common">Zebra mussel</name>
    <name type="synonym">Mytilus polymorpha</name>
    <dbReference type="NCBI Taxonomy" id="45954"/>
    <lineage>
        <taxon>Eukaryota</taxon>
        <taxon>Metazoa</taxon>
        <taxon>Spiralia</taxon>
        <taxon>Lophotrochozoa</taxon>
        <taxon>Mollusca</taxon>
        <taxon>Bivalvia</taxon>
        <taxon>Autobranchia</taxon>
        <taxon>Heteroconchia</taxon>
        <taxon>Euheterodonta</taxon>
        <taxon>Imparidentia</taxon>
        <taxon>Neoheterodontei</taxon>
        <taxon>Myida</taxon>
        <taxon>Dreissenoidea</taxon>
        <taxon>Dreissenidae</taxon>
        <taxon>Dreissena</taxon>
    </lineage>
</organism>
<sequence length="804" mass="90977">MSMNGGLPAPSFIYGPQPTGYQPGGLGSQHGSSSSGSSYTILSSPSGSSYLPGGGAVLPGGYIQGPSLPHAISMTDITLEQAMAKVQELGKENAALREYLKENNTNMKKQFQVLLEWKEKVKDSNQQNLTRFERLQREIAILRSEKEKYKQYVTSPDTQAQGCVLESLQVHIRRLETEKFSTQHEIASLRSQIDSLKQKLQSSSDDMVVANGVDDRELEAYKRRCNDLNQQVQHYQQQNEQLMSDLQQVKGHKEEIQIENSKLNSDNLAMQKRLQELLGDMSKTKFSLSALKEPATTQYMYGGGVTEGAVAEGTEFSTEKTDMEVLALQCSADMMAHLDHVKARKSALAKTSQSSELQLKLQEERQKASQQMHMLSNQELEISRLRGQLGEKEQMLTHYKEQLDSQLENVTLEHQRQREDLLKQLDHLNSELKHTKYTQPHSGDVQSLKSQVMSLIQEVQEQSSKLDMASKTIDKKSARIMELEEHIRVREQQYMQAQQEFENYVRNLKANLAISEDTINKERMEHATSKKNLMEFRASFNQLVSDYKELLDTFDEYKANVQNQPAGASGPQSRQQLEEINRLTAQTIAAEEAITYREEQIKELKAEIGRLRDEVDNTIPVLRAQADVWKQDFDAERFARERQVEEKENLIQEMKNLELKNQQLLDELENYSRKSLAEMQRRHASPSHQQQLQSHLKVGNQTGPHRSQSPQNVLYGARSQQGSPRPGAQSPAGSHGQPVEHGQEDNMGATNVGSVNQLPPQAHSQSSAGSSGQDEDENQKCPKCDKWCPDMDSLQIHVIECLDN</sequence>
<dbReference type="AlphaFoldDB" id="A0A9D4GM77"/>
<feature type="compositionally biased region" description="Polar residues" evidence="9">
    <location>
        <begin position="699"/>
        <end position="723"/>
    </location>
</feature>
<evidence type="ECO:0000256" key="3">
    <source>
        <dbReference type="ARBA" id="ARBA00022723"/>
    </source>
</evidence>
<evidence type="ECO:0000256" key="4">
    <source>
        <dbReference type="ARBA" id="ARBA00022771"/>
    </source>
</evidence>
<dbReference type="OrthoDB" id="6343844at2759"/>
<dbReference type="Pfam" id="PF16516">
    <property type="entry name" value="CC2-LZ"/>
    <property type="match status" value="1"/>
</dbReference>
<feature type="compositionally biased region" description="Low complexity" evidence="9">
    <location>
        <begin position="687"/>
        <end position="696"/>
    </location>
</feature>
<evidence type="ECO:0000256" key="7">
    <source>
        <dbReference type="PROSITE-ProRule" id="PRU01142"/>
    </source>
</evidence>
<dbReference type="InterPro" id="IPR034735">
    <property type="entry name" value="NEMO_ZF"/>
</dbReference>
<reference evidence="11" key="2">
    <citation type="submission" date="2020-11" db="EMBL/GenBank/DDBJ databases">
        <authorList>
            <person name="McCartney M.A."/>
            <person name="Auch B."/>
            <person name="Kono T."/>
            <person name="Mallez S."/>
            <person name="Becker A."/>
            <person name="Gohl D.M."/>
            <person name="Silverstein K.A.T."/>
            <person name="Koren S."/>
            <person name="Bechman K.B."/>
            <person name="Herman A."/>
            <person name="Abrahante J.E."/>
            <person name="Garbe J."/>
        </authorList>
    </citation>
    <scope>NUCLEOTIDE SEQUENCE</scope>
    <source>
        <strain evidence="11">Duluth1</strain>
        <tissue evidence="11">Whole animal</tissue>
    </source>
</reference>
<feature type="domain" description="CCHC NOA-type" evidence="10">
    <location>
        <begin position="773"/>
        <end position="803"/>
    </location>
</feature>
<feature type="compositionally biased region" description="Basic and acidic residues" evidence="9">
    <location>
        <begin position="778"/>
        <end position="789"/>
    </location>
</feature>
<feature type="compositionally biased region" description="Polar residues" evidence="9">
    <location>
        <begin position="748"/>
        <end position="759"/>
    </location>
</feature>
<keyword evidence="12" id="KW-1185">Reference proteome</keyword>
<dbReference type="Gene3D" id="1.10.287.1490">
    <property type="match status" value="1"/>
</dbReference>
<dbReference type="InterPro" id="IPR032419">
    <property type="entry name" value="CC2-LZ_dom"/>
</dbReference>
<comment type="caution">
    <text evidence="11">The sequence shown here is derived from an EMBL/GenBank/DDBJ whole genome shotgun (WGS) entry which is preliminary data.</text>
</comment>
<feature type="coiled-coil region" evidence="8">
    <location>
        <begin position="125"/>
        <end position="259"/>
    </location>
</feature>
<proteinExistence type="predicted"/>
<name>A0A9D4GM77_DREPO</name>
<evidence type="ECO:0000256" key="9">
    <source>
        <dbReference type="SAM" id="MobiDB-lite"/>
    </source>
</evidence>
<dbReference type="PANTHER" id="PTHR31553:SF1">
    <property type="entry name" value="NF-KAPPA-B ESSENTIAL MODULATOR"/>
    <property type="match status" value="1"/>
</dbReference>
<dbReference type="GO" id="GO:0005737">
    <property type="term" value="C:cytoplasm"/>
    <property type="evidence" value="ECO:0007669"/>
    <property type="project" value="UniProtKB-SubCell"/>
</dbReference>
<dbReference type="PROSITE" id="PS51801">
    <property type="entry name" value="ZF_CCHC_NOA"/>
    <property type="match status" value="1"/>
</dbReference>
<dbReference type="GO" id="GO:0043122">
    <property type="term" value="P:regulation of canonical NF-kappaB signal transduction"/>
    <property type="evidence" value="ECO:0007669"/>
    <property type="project" value="TreeGrafter"/>
</dbReference>
<keyword evidence="3" id="KW-0479">Metal-binding</keyword>
<evidence type="ECO:0000256" key="5">
    <source>
        <dbReference type="ARBA" id="ARBA00022833"/>
    </source>
</evidence>
<dbReference type="EMBL" id="JAIWYP010000005">
    <property type="protein sequence ID" value="KAH3819413.1"/>
    <property type="molecule type" value="Genomic_DNA"/>
</dbReference>
<feature type="coiled-coil region" evidence="8">
    <location>
        <begin position="640"/>
        <end position="674"/>
    </location>
</feature>
<accession>A0A9D4GM77</accession>
<keyword evidence="5" id="KW-0862">Zinc</keyword>
<evidence type="ECO:0000256" key="6">
    <source>
        <dbReference type="ARBA" id="ARBA00023054"/>
    </source>
</evidence>
<feature type="compositionally biased region" description="Low complexity" evidence="9">
    <location>
        <begin position="761"/>
        <end position="772"/>
    </location>
</feature>
<feature type="coiled-coil region" evidence="8">
    <location>
        <begin position="358"/>
        <end position="525"/>
    </location>
</feature>
<dbReference type="PANTHER" id="PTHR31553">
    <property type="entry name" value="NF-KAPPA-B ESSENTIAL MODULATOR"/>
    <property type="match status" value="1"/>
</dbReference>
<feature type="region of interest" description="Disordered" evidence="9">
    <location>
        <begin position="677"/>
        <end position="789"/>
    </location>
</feature>
<gene>
    <name evidence="11" type="ORF">DPMN_121147</name>
</gene>